<reference evidence="1 2" key="1">
    <citation type="submission" date="2022-03" db="EMBL/GenBank/DDBJ databases">
        <authorList>
            <person name="Nunn A."/>
            <person name="Chopra R."/>
            <person name="Nunn A."/>
            <person name="Contreras Garrido A."/>
        </authorList>
    </citation>
    <scope>NUCLEOTIDE SEQUENCE [LARGE SCALE GENOMIC DNA]</scope>
</reference>
<name>A0AAU9RIX0_THLAR</name>
<comment type="caution">
    <text evidence="1">The sequence shown here is derived from an EMBL/GenBank/DDBJ whole genome shotgun (WGS) entry which is preliminary data.</text>
</comment>
<sequence>AREDEPAAFESSKDDSVDEAAADRLRHFVSLAHLLDLLHTEFIVSPLRLCLIGRIEEKFIT</sequence>
<evidence type="ECO:0000313" key="1">
    <source>
        <dbReference type="EMBL" id="CAH2040579.1"/>
    </source>
</evidence>
<dbReference type="AlphaFoldDB" id="A0AAU9RIX0"/>
<evidence type="ECO:0000313" key="2">
    <source>
        <dbReference type="Proteomes" id="UP000836841"/>
    </source>
</evidence>
<feature type="non-terminal residue" evidence="1">
    <location>
        <position position="1"/>
    </location>
</feature>
<dbReference type="Proteomes" id="UP000836841">
    <property type="component" value="Unassembled WGS sequence"/>
</dbReference>
<gene>
    <name evidence="1" type="ORF">TAV2_LOCUS4165</name>
</gene>
<protein>
    <submittedName>
        <fullName evidence="1">Uncharacterized protein</fullName>
    </submittedName>
</protein>
<accession>A0AAU9RIX0</accession>
<organism evidence="1 2">
    <name type="scientific">Thlaspi arvense</name>
    <name type="common">Field penny-cress</name>
    <dbReference type="NCBI Taxonomy" id="13288"/>
    <lineage>
        <taxon>Eukaryota</taxon>
        <taxon>Viridiplantae</taxon>
        <taxon>Streptophyta</taxon>
        <taxon>Embryophyta</taxon>
        <taxon>Tracheophyta</taxon>
        <taxon>Spermatophyta</taxon>
        <taxon>Magnoliopsida</taxon>
        <taxon>eudicotyledons</taxon>
        <taxon>Gunneridae</taxon>
        <taxon>Pentapetalae</taxon>
        <taxon>rosids</taxon>
        <taxon>malvids</taxon>
        <taxon>Brassicales</taxon>
        <taxon>Brassicaceae</taxon>
        <taxon>Thlaspideae</taxon>
        <taxon>Thlaspi</taxon>
    </lineage>
</organism>
<dbReference type="EMBL" id="CAJVSB020000017">
    <property type="protein sequence ID" value="CAH2040579.1"/>
    <property type="molecule type" value="Genomic_DNA"/>
</dbReference>
<keyword evidence="2" id="KW-1185">Reference proteome</keyword>
<proteinExistence type="predicted"/>